<gene>
    <name evidence="1" type="ORF">EG68_12558</name>
</gene>
<reference evidence="1" key="1">
    <citation type="submission" date="2019-07" db="EMBL/GenBank/DDBJ databases">
        <title>Annotation for the trematode Paragonimus miyazaki's.</title>
        <authorList>
            <person name="Choi Y.-J."/>
        </authorList>
    </citation>
    <scope>NUCLEOTIDE SEQUENCE</scope>
    <source>
        <strain evidence="1">Japan</strain>
    </source>
</reference>
<comment type="caution">
    <text evidence="1">The sequence shown here is derived from an EMBL/GenBank/DDBJ whole genome shotgun (WGS) entry which is preliminary data.</text>
</comment>
<dbReference type="Proteomes" id="UP000822476">
    <property type="component" value="Unassembled WGS sequence"/>
</dbReference>
<accession>A0A8S9YCR9</accession>
<evidence type="ECO:0000313" key="1">
    <source>
        <dbReference type="EMBL" id="KAF7234082.1"/>
    </source>
</evidence>
<keyword evidence="2" id="KW-1185">Reference proteome</keyword>
<proteinExistence type="predicted"/>
<dbReference type="EMBL" id="JTDE01013217">
    <property type="protein sequence ID" value="KAF7234082.1"/>
    <property type="molecule type" value="Genomic_DNA"/>
</dbReference>
<evidence type="ECO:0000313" key="2">
    <source>
        <dbReference type="Proteomes" id="UP000822476"/>
    </source>
</evidence>
<organism evidence="1 2">
    <name type="scientific">Paragonimus skrjabini miyazakii</name>
    <dbReference type="NCBI Taxonomy" id="59628"/>
    <lineage>
        <taxon>Eukaryota</taxon>
        <taxon>Metazoa</taxon>
        <taxon>Spiralia</taxon>
        <taxon>Lophotrochozoa</taxon>
        <taxon>Platyhelminthes</taxon>
        <taxon>Trematoda</taxon>
        <taxon>Digenea</taxon>
        <taxon>Plagiorchiida</taxon>
        <taxon>Troglotremata</taxon>
        <taxon>Troglotrematidae</taxon>
        <taxon>Paragonimus</taxon>
    </lineage>
</organism>
<name>A0A8S9YCR9_9TREM</name>
<dbReference type="AlphaFoldDB" id="A0A8S9YCR9"/>
<protein>
    <submittedName>
        <fullName evidence="1">Uncharacterized protein</fullName>
    </submittedName>
</protein>
<sequence>MYRQINTDIFVPFSTVACPGVLDLTWIDAITVIAALADGNVGLCQLGNDALSIKFFPVSHHLLLSVETWNGRTCPILLLSGT</sequence>